<reference evidence="2" key="1">
    <citation type="submission" date="2022-10" db="EMBL/GenBank/DDBJ databases">
        <title>Completed Genome Sequence of two octocoral isolated bacterium, Endozoicomonas euniceicola EF212T and Endozoicomonas gorgoniicola PS125T.</title>
        <authorList>
            <person name="Chiou Y.-J."/>
            <person name="Chen Y.-H."/>
        </authorList>
    </citation>
    <scope>NUCLEOTIDE SEQUENCE</scope>
    <source>
        <strain evidence="2">EF212</strain>
    </source>
</reference>
<name>A0ABY6H2J1_9GAMM</name>
<proteinExistence type="predicted"/>
<dbReference type="Proteomes" id="UP001163255">
    <property type="component" value="Chromosome"/>
</dbReference>
<feature type="signal peptide" evidence="1">
    <location>
        <begin position="1"/>
        <end position="25"/>
    </location>
</feature>
<accession>A0ABY6H2J1</accession>
<feature type="chain" id="PRO_5045189675" evidence="1">
    <location>
        <begin position="26"/>
        <end position="170"/>
    </location>
</feature>
<gene>
    <name evidence="2" type="ORF">NX720_11360</name>
</gene>
<dbReference type="EMBL" id="CP103300">
    <property type="protein sequence ID" value="UYM18461.1"/>
    <property type="molecule type" value="Genomic_DNA"/>
</dbReference>
<protein>
    <submittedName>
        <fullName evidence="2">DUF3015 domain-containing protein</fullName>
    </submittedName>
</protein>
<sequence length="170" mass="17656">MIKLKAMAAALFTTVVTLTVPVAEANGAAGSGPNPYTDCGIGAALFADTHWAAVTSNVIWDLGSTALTSATASPETCNGKNVKTAQFIIDNYHNIAEETAYGEGEHLSAMLNVRGCQVSSHAGIISSVRSDMASYLASPAYTDLSDIEKASQYYRAMESGVSQFAGSCSS</sequence>
<organism evidence="2 3">
    <name type="scientific">Endozoicomonas euniceicola</name>
    <dbReference type="NCBI Taxonomy" id="1234143"/>
    <lineage>
        <taxon>Bacteria</taxon>
        <taxon>Pseudomonadati</taxon>
        <taxon>Pseudomonadota</taxon>
        <taxon>Gammaproteobacteria</taxon>
        <taxon>Oceanospirillales</taxon>
        <taxon>Endozoicomonadaceae</taxon>
        <taxon>Endozoicomonas</taxon>
    </lineage>
</organism>
<dbReference type="Pfam" id="PF11220">
    <property type="entry name" value="DUF3015"/>
    <property type="match status" value="1"/>
</dbReference>
<evidence type="ECO:0000256" key="1">
    <source>
        <dbReference type="SAM" id="SignalP"/>
    </source>
</evidence>
<keyword evidence="1" id="KW-0732">Signal</keyword>
<evidence type="ECO:0000313" key="3">
    <source>
        <dbReference type="Proteomes" id="UP001163255"/>
    </source>
</evidence>
<dbReference type="RefSeq" id="WP_262601224.1">
    <property type="nucleotide sequence ID" value="NZ_CP103300.1"/>
</dbReference>
<evidence type="ECO:0000313" key="2">
    <source>
        <dbReference type="EMBL" id="UYM18461.1"/>
    </source>
</evidence>
<keyword evidence="3" id="KW-1185">Reference proteome</keyword>
<dbReference type="InterPro" id="IPR021383">
    <property type="entry name" value="DUF3015"/>
</dbReference>